<reference evidence="2" key="1">
    <citation type="submission" date="2018-05" db="EMBL/GenBank/DDBJ databases">
        <authorList>
            <person name="Lanie J.A."/>
            <person name="Ng W.-L."/>
            <person name="Kazmierczak K.M."/>
            <person name="Andrzejewski T.M."/>
            <person name="Davidsen T.M."/>
            <person name="Wayne K.J."/>
            <person name="Tettelin H."/>
            <person name="Glass J.I."/>
            <person name="Rusch D."/>
            <person name="Podicherti R."/>
            <person name="Tsui H.-C.T."/>
            <person name="Winkler M.E."/>
        </authorList>
    </citation>
    <scope>NUCLEOTIDE SEQUENCE</scope>
</reference>
<dbReference type="EMBL" id="UINC01099767">
    <property type="protein sequence ID" value="SVC59285.1"/>
    <property type="molecule type" value="Genomic_DNA"/>
</dbReference>
<protein>
    <submittedName>
        <fullName evidence="2">Uncharacterized protein</fullName>
    </submittedName>
</protein>
<organism evidence="2">
    <name type="scientific">marine metagenome</name>
    <dbReference type="NCBI Taxonomy" id="408172"/>
    <lineage>
        <taxon>unclassified sequences</taxon>
        <taxon>metagenomes</taxon>
        <taxon>ecological metagenomes</taxon>
    </lineage>
</organism>
<proteinExistence type="predicted"/>
<feature type="non-terminal residue" evidence="2">
    <location>
        <position position="1"/>
    </location>
</feature>
<gene>
    <name evidence="2" type="ORF">METZ01_LOCUS312139</name>
</gene>
<evidence type="ECO:0000256" key="1">
    <source>
        <dbReference type="SAM" id="MobiDB-lite"/>
    </source>
</evidence>
<evidence type="ECO:0000313" key="2">
    <source>
        <dbReference type="EMBL" id="SVC59285.1"/>
    </source>
</evidence>
<dbReference type="AlphaFoldDB" id="A0A382NG48"/>
<name>A0A382NG48_9ZZZZ</name>
<feature type="region of interest" description="Disordered" evidence="1">
    <location>
        <begin position="1"/>
        <end position="27"/>
    </location>
</feature>
<sequence>FFTSVKEGDSEITEERLFDPEEVYGKK</sequence>
<accession>A0A382NG48</accession>